<dbReference type="AlphaFoldDB" id="A0A1Z4LLC1"/>
<evidence type="ECO:0000256" key="1">
    <source>
        <dbReference type="ARBA" id="ARBA00022553"/>
    </source>
</evidence>
<dbReference type="PANTHER" id="PTHR44591">
    <property type="entry name" value="STRESS RESPONSE REGULATOR PROTEIN 1"/>
    <property type="match status" value="1"/>
</dbReference>
<dbReference type="GO" id="GO:0043158">
    <property type="term" value="P:heterocyst development"/>
    <property type="evidence" value="ECO:0007669"/>
    <property type="project" value="UniProtKB-KW"/>
</dbReference>
<organism evidence="5 6">
    <name type="scientific">Calothrix parasitica NIES-267</name>
    <dbReference type="NCBI Taxonomy" id="1973488"/>
    <lineage>
        <taxon>Bacteria</taxon>
        <taxon>Bacillati</taxon>
        <taxon>Cyanobacteriota</taxon>
        <taxon>Cyanophyceae</taxon>
        <taxon>Nostocales</taxon>
        <taxon>Calotrichaceae</taxon>
        <taxon>Calothrix</taxon>
    </lineage>
</organism>
<feature type="modified residue" description="4-aspartylphosphate" evidence="3">
    <location>
        <position position="318"/>
    </location>
</feature>
<dbReference type="SMART" id="SM00448">
    <property type="entry name" value="REC"/>
    <property type="match status" value="1"/>
</dbReference>
<dbReference type="SUPFAM" id="SSF52172">
    <property type="entry name" value="CheY-like"/>
    <property type="match status" value="1"/>
</dbReference>
<evidence type="ECO:0000259" key="4">
    <source>
        <dbReference type="PROSITE" id="PS50110"/>
    </source>
</evidence>
<reference evidence="5 6" key="1">
    <citation type="submission" date="2017-06" db="EMBL/GenBank/DDBJ databases">
        <title>Genome sequencing of cyanobaciteial culture collection at National Institute for Environmental Studies (NIES).</title>
        <authorList>
            <person name="Hirose Y."/>
            <person name="Shimura Y."/>
            <person name="Fujisawa T."/>
            <person name="Nakamura Y."/>
            <person name="Kawachi M."/>
        </authorList>
    </citation>
    <scope>NUCLEOTIDE SEQUENCE [LARGE SCALE GENOMIC DNA]</scope>
    <source>
        <strain evidence="5 6">NIES-267</strain>
    </source>
</reference>
<protein>
    <recommendedName>
        <fullName evidence="2">Protein PatA</fullName>
    </recommendedName>
</protein>
<dbReference type="Gene3D" id="3.40.50.2300">
    <property type="match status" value="1"/>
</dbReference>
<dbReference type="EMBL" id="AP018227">
    <property type="protein sequence ID" value="BAY82015.1"/>
    <property type="molecule type" value="Genomic_DNA"/>
</dbReference>
<evidence type="ECO:0000256" key="2">
    <source>
        <dbReference type="PIRNR" id="PIRNR005897"/>
    </source>
</evidence>
<dbReference type="InterPro" id="IPR024186">
    <property type="entry name" value="Sig_transdc_resp-reg_PatA"/>
</dbReference>
<dbReference type="Pfam" id="PF00072">
    <property type="entry name" value="Response_reg"/>
    <property type="match status" value="1"/>
</dbReference>
<comment type="induction">
    <text evidence="2">By nitrogen starvation.</text>
</comment>
<dbReference type="PIRSF" id="PIRSF005897">
    <property type="entry name" value="RR_PatA"/>
    <property type="match status" value="1"/>
</dbReference>
<name>A0A1Z4LLC1_9CYAN</name>
<comment type="subcellular location">
    <subcellularLocation>
        <location evidence="2">Cell septum</location>
    </subcellularLocation>
</comment>
<dbReference type="GO" id="GO:0000160">
    <property type="term" value="P:phosphorelay signal transduction system"/>
    <property type="evidence" value="ECO:0007669"/>
    <property type="project" value="UniProtKB-KW"/>
</dbReference>
<dbReference type="InterPro" id="IPR050595">
    <property type="entry name" value="Bact_response_regulator"/>
</dbReference>
<evidence type="ECO:0000313" key="6">
    <source>
        <dbReference type="Proteomes" id="UP000218418"/>
    </source>
</evidence>
<keyword evidence="1 3" id="KW-0597">Phosphoprotein</keyword>
<evidence type="ECO:0000256" key="3">
    <source>
        <dbReference type="PROSITE-ProRule" id="PRU00169"/>
    </source>
</evidence>
<dbReference type="GO" id="GO:0030428">
    <property type="term" value="C:cell septum"/>
    <property type="evidence" value="ECO:0007669"/>
    <property type="project" value="UniProtKB-SubCell"/>
</dbReference>
<evidence type="ECO:0000313" key="5">
    <source>
        <dbReference type="EMBL" id="BAY82015.1"/>
    </source>
</evidence>
<proteinExistence type="evidence at transcript level"/>
<keyword evidence="6" id="KW-1185">Reference proteome</keyword>
<keyword evidence="2" id="KW-0902">Two-component regulatory system</keyword>
<keyword evidence="2" id="KW-0364">Heterocyst</keyword>
<feature type="domain" description="Response regulatory" evidence="4">
    <location>
        <begin position="269"/>
        <end position="385"/>
    </location>
</feature>
<dbReference type="PROSITE" id="PS50110">
    <property type="entry name" value="RESPONSE_REGULATORY"/>
    <property type="match status" value="1"/>
</dbReference>
<dbReference type="InterPro" id="IPR011006">
    <property type="entry name" value="CheY-like_superfamily"/>
</dbReference>
<gene>
    <name evidence="5" type="ORF">NIES267_14930</name>
</gene>
<dbReference type="PANTHER" id="PTHR44591:SF23">
    <property type="entry name" value="CHEY SUBFAMILY"/>
    <property type="match status" value="1"/>
</dbReference>
<sequence>MSHPEMMVSSELLDEFRTCTQIQYSGKLNIKSSKGHKWIFYYRLGRIVWATGGTHPFRRWRRHMTQHCPEIDIDQMQLNSKDLSTSNDYWDYKLLEVLHEKQKIKREHINSVVEKTIAELLFDLAQQAHFNQIQCDRTNDVILEAPMSFTSADMSLKFMQDTWKHWSEAGLANFSPDLAPILRRPEQLQQMVSPAVYKNFVNLMNGKYTLRDLAVKMKQSPLPIARSLLPYVLKGIIELIKVPDLPFKIGDGQHKATVEEEPEAPSGPLIACVDDSPQVCQMLEQILVPQGLRFIKIQDPVQALPILIENKPDLIFLDLVMPVASGYEICAQLRRISVFANTPVIILTGSDGLFDRVRAKVVGSTDFITKPVVADKVMGVIRKYIQTPSPTKDDSKSQPLAFGN</sequence>
<accession>A0A1Z4LLC1</accession>
<dbReference type="InterPro" id="IPR001789">
    <property type="entry name" value="Sig_transdc_resp-reg_receiver"/>
</dbReference>
<dbReference type="Proteomes" id="UP000218418">
    <property type="component" value="Chromosome"/>
</dbReference>
<comment type="function">
    <text evidence="2">Controls heterocyst pattern formation.</text>
</comment>